<dbReference type="EMBL" id="DUGH01000100">
    <property type="protein sequence ID" value="HIH16558.1"/>
    <property type="molecule type" value="Genomic_DNA"/>
</dbReference>
<dbReference type="Proteomes" id="UP000564964">
    <property type="component" value="Unassembled WGS sequence"/>
</dbReference>
<reference evidence="3" key="3">
    <citation type="submission" date="2021-05" db="EMBL/GenBank/DDBJ databases">
        <title>Protein family content uncovers lineage relationships and bacterial pathway maintenance mechanisms in DPANN archaea.</title>
        <authorList>
            <person name="Castelle C.J."/>
            <person name="Meheust R."/>
            <person name="Jaffe A.L."/>
            <person name="Seitz K."/>
            <person name="Gong X."/>
            <person name="Baker B.J."/>
            <person name="Banfield J.F."/>
        </authorList>
    </citation>
    <scope>NUCLEOTIDE SEQUENCE</scope>
    <source>
        <strain evidence="3">RIFCSPLOWO2_01_FULL_58_19</strain>
    </source>
</reference>
<dbReference type="Proteomes" id="UP000678237">
    <property type="component" value="Unassembled WGS sequence"/>
</dbReference>
<dbReference type="AlphaFoldDB" id="A0A7J4JFR7"/>
<gene>
    <name evidence="2" type="ORF">HA252_04095</name>
    <name evidence="3" type="ORF">J4203_04205</name>
</gene>
<evidence type="ECO:0000313" key="3">
    <source>
        <dbReference type="EMBL" id="MBS3063050.1"/>
    </source>
</evidence>
<sequence>MGMKRAAIYTVSQWARIWERLGYKPSEGKASEIKVRLALGRARGHRRQRDPKRRLRFLTRERKGYEFEHASPEGNVIGNALMGNFDKVLRFLHQEEQAKYRQTNRPGTNWSEGLVAFIDCLPPADPVAPEPGKSRQAPAKAPLTPGRAPLQANANFLTMKPGPPSTKPGDEFLERASWSALEDRKARKPLEVPGWVKIKQENFHPLVVDGRLHFFVHGVRPSNREIRAWTDATSDTARKRGLDYNAKTAYLGDARQAAVWFLKRFSREAVRVYALNRIIPFHAGIAERVGGELAETMSNFNPPLFLEQLLNGYRNEVTSEIRGPTARRQRLKEVVTLQAHAAGIDPVHVYKAAYRLRLQGKPAEEAARQAIQEYQEQRRQAELPPASASTVLARPRVPAPASAAAILPVKEKKRNNGPATTMRPPESPRQPATHRLVLSEEHFWKPEEDWLNGLRDHRPGLVEALVTLDSRLNQFLEETVRSVLPRRMASNPEIRRRYAFGVVNAILSSTREARAMHQPMTWFLDKSRAHRAPGGYMLAVFTRLLYAGVFQPHQAGRKYHSYELNFAHPIVQCFLP</sequence>
<reference evidence="4" key="1">
    <citation type="journal article" date="2020" name="bioRxiv">
        <title>A rank-normalized archaeal taxonomy based on genome phylogeny resolves widespread incomplete and uneven classifications.</title>
        <authorList>
            <person name="Rinke C."/>
            <person name="Chuvochina M."/>
            <person name="Mussig A.J."/>
            <person name="Chaumeil P.-A."/>
            <person name="Waite D.W."/>
            <person name="Whitman W.B."/>
            <person name="Parks D.H."/>
            <person name="Hugenholtz P."/>
        </authorList>
    </citation>
    <scope>NUCLEOTIDE SEQUENCE [LARGE SCALE GENOMIC DNA]</scope>
</reference>
<reference evidence="3" key="2">
    <citation type="submission" date="2021-03" db="EMBL/GenBank/DDBJ databases">
        <authorList>
            <person name="Jaffe A."/>
        </authorList>
    </citation>
    <scope>NUCLEOTIDE SEQUENCE</scope>
    <source>
        <strain evidence="3">RIFCSPLOWO2_01_FULL_58_19</strain>
    </source>
</reference>
<dbReference type="EMBL" id="JAGVWE010000004">
    <property type="protein sequence ID" value="MBS3063050.1"/>
    <property type="molecule type" value="Genomic_DNA"/>
</dbReference>
<evidence type="ECO:0000313" key="2">
    <source>
        <dbReference type="EMBL" id="HIH16558.1"/>
    </source>
</evidence>
<accession>A0A7J4JFR7</accession>
<protein>
    <submittedName>
        <fullName evidence="2">Uncharacterized protein</fullName>
    </submittedName>
</protein>
<evidence type="ECO:0000256" key="1">
    <source>
        <dbReference type="SAM" id="MobiDB-lite"/>
    </source>
</evidence>
<comment type="caution">
    <text evidence="2">The sequence shown here is derived from an EMBL/GenBank/DDBJ whole genome shotgun (WGS) entry which is preliminary data.</text>
</comment>
<name>A0A7J4JFR7_9ARCH</name>
<feature type="region of interest" description="Disordered" evidence="1">
    <location>
        <begin position="411"/>
        <end position="432"/>
    </location>
</feature>
<feature type="region of interest" description="Disordered" evidence="1">
    <location>
        <begin position="125"/>
        <end position="147"/>
    </location>
</feature>
<proteinExistence type="predicted"/>
<organism evidence="2 4">
    <name type="scientific">Candidatus Iainarchaeum sp</name>
    <dbReference type="NCBI Taxonomy" id="3101447"/>
    <lineage>
        <taxon>Archaea</taxon>
        <taxon>Candidatus Iainarchaeota</taxon>
        <taxon>Candidatus Iainarchaeia</taxon>
        <taxon>Candidatus Iainarchaeales</taxon>
        <taxon>Candidatus Iainarchaeaceae</taxon>
        <taxon>Candidatus Iainarchaeum</taxon>
    </lineage>
</organism>
<evidence type="ECO:0000313" key="4">
    <source>
        <dbReference type="Proteomes" id="UP000564964"/>
    </source>
</evidence>